<dbReference type="InterPro" id="IPR003265">
    <property type="entry name" value="HhH-GPD_domain"/>
</dbReference>
<dbReference type="CDD" id="cd00056">
    <property type="entry name" value="ENDO3c"/>
    <property type="match status" value="1"/>
</dbReference>
<evidence type="ECO:0000256" key="3">
    <source>
        <dbReference type="ARBA" id="ARBA00022763"/>
    </source>
</evidence>
<dbReference type="Pfam" id="PF00730">
    <property type="entry name" value="HhH-GPD"/>
    <property type="match status" value="1"/>
</dbReference>
<accession>A0ABW3HET8</accession>
<comment type="catalytic activity">
    <reaction evidence="1">
        <text>Hydrolysis of alkylated DNA, releasing 3-methyladenine, 3-methylguanine, 7-methylguanine and 7-methyladenine.</text>
        <dbReference type="EC" id="3.2.2.21"/>
    </reaction>
</comment>
<dbReference type="Gene3D" id="1.10.340.30">
    <property type="entry name" value="Hypothetical protein, domain 2"/>
    <property type="match status" value="1"/>
</dbReference>
<protein>
    <recommendedName>
        <fullName evidence="2">DNA-3-methyladenine glycosylase II</fullName>
        <ecNumber evidence="2">3.2.2.21</ecNumber>
    </recommendedName>
</protein>
<sequence length="220" mass="24143">MPTLTTACKFLREVDSDWRDLVDDMGPCPLSAKPATTKASDEREPWQALARAVAGQQVHGKAAEAIFGRFLRLYEDQADGPAYPSPELVLATEPDVLRGCGLSAAKTKAIIALAYGAVSGEVPTLAQARTLSDEALTELLTALPGIGPWTVQMFLMHTLRRPDVMPVADFGVREGWRLLKGLERQPTPKALLLEAEAWRPHRSAAAWYLWRAVDRVKSAR</sequence>
<comment type="caution">
    <text evidence="6">The sequence shown here is derived from an EMBL/GenBank/DDBJ whole genome shotgun (WGS) entry which is preliminary data.</text>
</comment>
<feature type="domain" description="HhH-GPD" evidence="5">
    <location>
        <begin position="54"/>
        <end position="214"/>
    </location>
</feature>
<organism evidence="6 7">
    <name type="scientific">Paraperlucidibaca wandonensis</name>
    <dbReference type="NCBI Taxonomy" id="1268273"/>
    <lineage>
        <taxon>Bacteria</taxon>
        <taxon>Pseudomonadati</taxon>
        <taxon>Pseudomonadota</taxon>
        <taxon>Gammaproteobacteria</taxon>
        <taxon>Moraxellales</taxon>
        <taxon>Moraxellaceae</taxon>
        <taxon>Paraperlucidibaca</taxon>
    </lineage>
</organism>
<evidence type="ECO:0000313" key="7">
    <source>
        <dbReference type="Proteomes" id="UP001597044"/>
    </source>
</evidence>
<dbReference type="Proteomes" id="UP001597044">
    <property type="component" value="Unassembled WGS sequence"/>
</dbReference>
<keyword evidence="4" id="KW-0234">DNA repair</keyword>
<name>A0ABW3HET8_9GAMM</name>
<keyword evidence="7" id="KW-1185">Reference proteome</keyword>
<evidence type="ECO:0000256" key="4">
    <source>
        <dbReference type="ARBA" id="ARBA00023204"/>
    </source>
</evidence>
<evidence type="ECO:0000256" key="1">
    <source>
        <dbReference type="ARBA" id="ARBA00000086"/>
    </source>
</evidence>
<dbReference type="EC" id="3.2.2.21" evidence="2"/>
<gene>
    <name evidence="6" type="ORF">ACFQ0F_01110</name>
</gene>
<evidence type="ECO:0000259" key="5">
    <source>
        <dbReference type="SMART" id="SM00478"/>
    </source>
</evidence>
<dbReference type="EMBL" id="JBHTIT010000001">
    <property type="protein sequence ID" value="MFD0949005.1"/>
    <property type="molecule type" value="Genomic_DNA"/>
</dbReference>
<dbReference type="PANTHER" id="PTHR43003:SF5">
    <property type="entry name" value="DNA-3-METHYLADENINE GLYCOSYLASE"/>
    <property type="match status" value="1"/>
</dbReference>
<dbReference type="Gene3D" id="1.10.1670.40">
    <property type="match status" value="1"/>
</dbReference>
<dbReference type="SMART" id="SM00478">
    <property type="entry name" value="ENDO3c"/>
    <property type="match status" value="1"/>
</dbReference>
<dbReference type="RefSeq" id="WP_379068134.1">
    <property type="nucleotide sequence ID" value="NZ_JBHTIT010000001.1"/>
</dbReference>
<reference evidence="7" key="1">
    <citation type="journal article" date="2019" name="Int. J. Syst. Evol. Microbiol.">
        <title>The Global Catalogue of Microorganisms (GCM) 10K type strain sequencing project: providing services to taxonomists for standard genome sequencing and annotation.</title>
        <authorList>
            <consortium name="The Broad Institute Genomics Platform"/>
            <consortium name="The Broad Institute Genome Sequencing Center for Infectious Disease"/>
            <person name="Wu L."/>
            <person name="Ma J."/>
        </authorList>
    </citation>
    <scope>NUCLEOTIDE SEQUENCE [LARGE SCALE GENOMIC DNA]</scope>
    <source>
        <strain evidence="7">CCUG 63419</strain>
    </source>
</reference>
<dbReference type="PANTHER" id="PTHR43003">
    <property type="entry name" value="DNA-3-METHYLADENINE GLYCOSYLASE"/>
    <property type="match status" value="1"/>
</dbReference>
<dbReference type="InterPro" id="IPR051912">
    <property type="entry name" value="Alkylbase_DNA_Glycosylase/TA"/>
</dbReference>
<dbReference type="InterPro" id="IPR011257">
    <property type="entry name" value="DNA_glycosylase"/>
</dbReference>
<keyword evidence="3" id="KW-0227">DNA damage</keyword>
<proteinExistence type="predicted"/>
<evidence type="ECO:0000313" key="6">
    <source>
        <dbReference type="EMBL" id="MFD0949005.1"/>
    </source>
</evidence>
<evidence type="ECO:0000256" key="2">
    <source>
        <dbReference type="ARBA" id="ARBA00012000"/>
    </source>
</evidence>
<dbReference type="SUPFAM" id="SSF48150">
    <property type="entry name" value="DNA-glycosylase"/>
    <property type="match status" value="1"/>
</dbReference>